<organism evidence="1 2">
    <name type="scientific">Anas platyrhynchos</name>
    <name type="common">Mallard</name>
    <name type="synonym">Anas boschas</name>
    <dbReference type="NCBI Taxonomy" id="8839"/>
    <lineage>
        <taxon>Eukaryota</taxon>
        <taxon>Metazoa</taxon>
        <taxon>Chordata</taxon>
        <taxon>Craniata</taxon>
        <taxon>Vertebrata</taxon>
        <taxon>Euteleostomi</taxon>
        <taxon>Archelosauria</taxon>
        <taxon>Archosauria</taxon>
        <taxon>Dinosauria</taxon>
        <taxon>Saurischia</taxon>
        <taxon>Theropoda</taxon>
        <taxon>Coelurosauria</taxon>
        <taxon>Aves</taxon>
        <taxon>Neognathae</taxon>
        <taxon>Galloanserae</taxon>
        <taxon>Anseriformes</taxon>
        <taxon>Anatidae</taxon>
        <taxon>Anatinae</taxon>
        <taxon>Anas</taxon>
    </lineage>
</organism>
<dbReference type="Proteomes" id="UP000296049">
    <property type="component" value="Unassembled WGS sequence"/>
</dbReference>
<keyword evidence="2" id="KW-1185">Reference proteome</keyword>
<sequence length="233" mass="25245">MWHKPAKKVEGPLFGQDTWFCSPSLLTYEFARNGRSDKGLRIGLLCGFMVEPGASRRKQEADLGISRSASIASMIYHGLQILTFNLLRTHTPSPPGPAYQPSLLSNPSPSSFPAQVLEKSSLFLDFSPAKALLSYLMKQTDAGKSGMKTSFLRAVPASSLLIYWSLCLAVVVSPRAAVEPGSPHVIGLEHGQRFSSCFSASESTHLLQKSGGSQQPAMSFLAQAPELDLNYVL</sequence>
<dbReference type="AlphaFoldDB" id="R0LX20"/>
<evidence type="ECO:0000313" key="2">
    <source>
        <dbReference type="Proteomes" id="UP000296049"/>
    </source>
</evidence>
<protein>
    <submittedName>
        <fullName evidence="1">Uncharacterized protein</fullName>
    </submittedName>
</protein>
<accession>R0LX20</accession>
<gene>
    <name evidence="1" type="ORF">Anapl_00815</name>
</gene>
<proteinExistence type="predicted"/>
<name>R0LX20_ANAPL</name>
<reference evidence="2" key="1">
    <citation type="journal article" date="2013" name="Nat. Genet.">
        <title>The duck genome and transcriptome provide insight into an avian influenza virus reservoir species.</title>
        <authorList>
            <person name="Huang Y."/>
            <person name="Li Y."/>
            <person name="Burt D.W."/>
            <person name="Chen H."/>
            <person name="Zhang Y."/>
            <person name="Qian W."/>
            <person name="Kim H."/>
            <person name="Gan S."/>
            <person name="Zhao Y."/>
            <person name="Li J."/>
            <person name="Yi K."/>
            <person name="Feng H."/>
            <person name="Zhu P."/>
            <person name="Li B."/>
            <person name="Liu Q."/>
            <person name="Fairley S."/>
            <person name="Magor K.E."/>
            <person name="Du Z."/>
            <person name="Hu X."/>
            <person name="Goodman L."/>
            <person name="Tafer H."/>
            <person name="Vignal A."/>
            <person name="Lee T."/>
            <person name="Kim K.W."/>
            <person name="Sheng Z."/>
            <person name="An Y."/>
            <person name="Searle S."/>
            <person name="Herrero J."/>
            <person name="Groenen M.A."/>
            <person name="Crooijmans R.P."/>
            <person name="Faraut T."/>
            <person name="Cai Q."/>
            <person name="Webster R.G."/>
            <person name="Aldridge J.R."/>
            <person name="Warren W.C."/>
            <person name="Bartschat S."/>
            <person name="Kehr S."/>
            <person name="Marz M."/>
            <person name="Stadler P.F."/>
            <person name="Smith J."/>
            <person name="Kraus R.H."/>
            <person name="Zhao Y."/>
            <person name="Ren L."/>
            <person name="Fei J."/>
            <person name="Morisson M."/>
            <person name="Kaiser P."/>
            <person name="Griffin D.K."/>
            <person name="Rao M."/>
            <person name="Pitel F."/>
            <person name="Wang J."/>
            <person name="Li N."/>
        </authorList>
    </citation>
    <scope>NUCLEOTIDE SEQUENCE [LARGE SCALE GENOMIC DNA]</scope>
</reference>
<dbReference type="EMBL" id="KB742619">
    <property type="protein sequence ID" value="EOB06315.1"/>
    <property type="molecule type" value="Genomic_DNA"/>
</dbReference>
<evidence type="ECO:0000313" key="1">
    <source>
        <dbReference type="EMBL" id="EOB06315.1"/>
    </source>
</evidence>